<dbReference type="Proteomes" id="UP001054857">
    <property type="component" value="Unassembled WGS sequence"/>
</dbReference>
<dbReference type="EMBL" id="BMAR01000001">
    <property type="protein sequence ID" value="GFR39642.1"/>
    <property type="molecule type" value="Genomic_DNA"/>
</dbReference>
<dbReference type="AlphaFoldDB" id="A0AAD3DFY2"/>
<accession>A0AAD3DFY2</accession>
<organism evidence="2 3">
    <name type="scientific">Astrephomene gubernaculifera</name>
    <dbReference type="NCBI Taxonomy" id="47775"/>
    <lineage>
        <taxon>Eukaryota</taxon>
        <taxon>Viridiplantae</taxon>
        <taxon>Chlorophyta</taxon>
        <taxon>core chlorophytes</taxon>
        <taxon>Chlorophyceae</taxon>
        <taxon>CS clade</taxon>
        <taxon>Chlamydomonadales</taxon>
        <taxon>Astrephomenaceae</taxon>
        <taxon>Astrephomene</taxon>
    </lineage>
</organism>
<protein>
    <submittedName>
        <fullName evidence="2">Uncharacterized protein</fullName>
    </submittedName>
</protein>
<evidence type="ECO:0000313" key="3">
    <source>
        <dbReference type="Proteomes" id="UP001054857"/>
    </source>
</evidence>
<feature type="region of interest" description="Disordered" evidence="1">
    <location>
        <begin position="298"/>
        <end position="329"/>
    </location>
</feature>
<feature type="compositionally biased region" description="Basic and acidic residues" evidence="1">
    <location>
        <begin position="319"/>
        <end position="329"/>
    </location>
</feature>
<feature type="non-terminal residue" evidence="2">
    <location>
        <position position="329"/>
    </location>
</feature>
<keyword evidence="3" id="KW-1185">Reference proteome</keyword>
<name>A0AAD3DFY2_9CHLO</name>
<dbReference type="InterPro" id="IPR052587">
    <property type="entry name" value="TELO2-interacting_protein_1"/>
</dbReference>
<reference evidence="2 3" key="1">
    <citation type="journal article" date="2021" name="Sci. Rep.">
        <title>Genome sequencing of the multicellular alga Astrephomene provides insights into convergent evolution of germ-soma differentiation.</title>
        <authorList>
            <person name="Yamashita S."/>
            <person name="Yamamoto K."/>
            <person name="Matsuzaki R."/>
            <person name="Suzuki S."/>
            <person name="Yamaguchi H."/>
            <person name="Hirooka S."/>
            <person name="Minakuchi Y."/>
            <person name="Miyagishima S."/>
            <person name="Kawachi M."/>
            <person name="Toyoda A."/>
            <person name="Nozaki H."/>
        </authorList>
    </citation>
    <scope>NUCLEOTIDE SEQUENCE [LARGE SCALE GENOMIC DNA]</scope>
    <source>
        <strain evidence="2 3">NIES-4017</strain>
    </source>
</reference>
<feature type="non-terminal residue" evidence="2">
    <location>
        <position position="1"/>
    </location>
</feature>
<dbReference type="GO" id="GO:0005737">
    <property type="term" value="C:cytoplasm"/>
    <property type="evidence" value="ECO:0007669"/>
    <property type="project" value="TreeGrafter"/>
</dbReference>
<sequence>PLLVLTAGQLEDSELRFRRLHAAAVVAGAAADAATPLLLSSDLRTAVAASEVLRGALSALSAATPAVEAEAAVVEEYGGAEGRMRPVRPETPKVLPAVAAGWGPLMATLRDARTPVVERGLAAVAELVAVAGGRFLARRFQQEAWPVLQRLLTHGTAHTPGQLSLGTEAVRAAPPSRRLTASLSDGGGGISVMGGEDAAGSLAPAAVTRVRVAALGCLESVCRCPDATVAVRTLTWAIAQAALPFLGAAHAAPLHEAARATLLAVAALDPDGVWLLLYDTSSNMPPSLTLTTASVAQSLEHRDPHQRPTQSQQRPRAGVADDLRQPPGA</sequence>
<evidence type="ECO:0000313" key="2">
    <source>
        <dbReference type="EMBL" id="GFR39642.1"/>
    </source>
</evidence>
<proteinExistence type="predicted"/>
<dbReference type="PANTHER" id="PTHR18460">
    <property type="entry name" value="TEL2 INTERACTING PROTEIN 1 TTI1 FAMILY MEMBER"/>
    <property type="match status" value="1"/>
</dbReference>
<evidence type="ECO:0000256" key="1">
    <source>
        <dbReference type="SAM" id="MobiDB-lite"/>
    </source>
</evidence>
<dbReference type="PANTHER" id="PTHR18460:SF3">
    <property type="entry name" value="TELO2-INTERACTING PROTEIN 1 HOMOLOG"/>
    <property type="match status" value="1"/>
</dbReference>
<comment type="caution">
    <text evidence="2">The sequence shown here is derived from an EMBL/GenBank/DDBJ whole genome shotgun (WGS) entry which is preliminary data.</text>
</comment>
<gene>
    <name evidence="2" type="ORF">Agub_g108</name>
</gene>